<organism evidence="1 2">
    <name type="scientific">Streptomyces viridochromogenes Tue57</name>
    <dbReference type="NCBI Taxonomy" id="1160705"/>
    <lineage>
        <taxon>Bacteria</taxon>
        <taxon>Bacillati</taxon>
        <taxon>Actinomycetota</taxon>
        <taxon>Actinomycetes</taxon>
        <taxon>Kitasatosporales</taxon>
        <taxon>Streptomycetaceae</taxon>
        <taxon>Streptomyces</taxon>
    </lineage>
</organism>
<sequence>MMPGEQVDGVIRRFRTGGRRRHGGIVGRQTALRLPYRVA</sequence>
<gene>
    <name evidence="1" type="ORF">STVIR_8682</name>
</gene>
<dbReference type="EMBL" id="AMLP01000285">
    <property type="protein sequence ID" value="ELS50308.1"/>
    <property type="molecule type" value="Genomic_DNA"/>
</dbReference>
<proteinExistence type="predicted"/>
<name>L8P2D8_STRVR</name>
<comment type="caution">
    <text evidence="1">The sequence shown here is derived from an EMBL/GenBank/DDBJ whole genome shotgun (WGS) entry which is preliminary data.</text>
</comment>
<dbReference type="AlphaFoldDB" id="L8P2D8"/>
<dbReference type="Proteomes" id="UP000011205">
    <property type="component" value="Unassembled WGS sequence"/>
</dbReference>
<evidence type="ECO:0000313" key="2">
    <source>
        <dbReference type="Proteomes" id="UP000011205"/>
    </source>
</evidence>
<protein>
    <submittedName>
        <fullName evidence="1">Uncharacterized protein</fullName>
    </submittedName>
</protein>
<accession>L8P2D8</accession>
<reference evidence="1 2" key="1">
    <citation type="journal article" date="2013" name="Genome Announc.">
        <title>Draft Genome Sequence of Streptomyces viridochromogenes Strain Tu57, Producer of Avilamycin.</title>
        <authorList>
            <person name="Gruning B.A."/>
            <person name="Erxleben A."/>
            <person name="Hahnlein A."/>
            <person name="Gunther S."/>
        </authorList>
    </citation>
    <scope>NUCLEOTIDE SEQUENCE [LARGE SCALE GENOMIC DNA]</scope>
    <source>
        <strain evidence="1 2">Tue57</strain>
    </source>
</reference>
<evidence type="ECO:0000313" key="1">
    <source>
        <dbReference type="EMBL" id="ELS50308.1"/>
    </source>
</evidence>